<feature type="compositionally biased region" description="Basic residues" evidence="1">
    <location>
        <begin position="82"/>
        <end position="91"/>
    </location>
</feature>
<feature type="region of interest" description="Disordered" evidence="1">
    <location>
        <begin position="1"/>
        <end position="104"/>
    </location>
</feature>
<name>A0A0P6XGU9_9CHLR</name>
<dbReference type="Proteomes" id="UP000050417">
    <property type="component" value="Unassembled WGS sequence"/>
</dbReference>
<proteinExistence type="predicted"/>
<organism evidence="2 3">
    <name type="scientific">Ornatilinea apprima</name>
    <dbReference type="NCBI Taxonomy" id="1134406"/>
    <lineage>
        <taxon>Bacteria</taxon>
        <taxon>Bacillati</taxon>
        <taxon>Chloroflexota</taxon>
        <taxon>Anaerolineae</taxon>
        <taxon>Anaerolineales</taxon>
        <taxon>Anaerolineaceae</taxon>
        <taxon>Ornatilinea</taxon>
    </lineage>
</organism>
<evidence type="ECO:0000313" key="2">
    <source>
        <dbReference type="EMBL" id="KPL74112.1"/>
    </source>
</evidence>
<gene>
    <name evidence="2" type="ORF">ADN00_13990</name>
</gene>
<feature type="compositionally biased region" description="Polar residues" evidence="1">
    <location>
        <begin position="94"/>
        <end position="104"/>
    </location>
</feature>
<comment type="caution">
    <text evidence="2">The sequence shown here is derived from an EMBL/GenBank/DDBJ whole genome shotgun (WGS) entry which is preliminary data.</text>
</comment>
<keyword evidence="3" id="KW-1185">Reference proteome</keyword>
<dbReference type="AlphaFoldDB" id="A0A0P6XGU9"/>
<sequence>MPGVLPCGRPANAPAAVRHHPPPRAGGLNCHPAAPAARPAPARDRRRKPPRRARPPAALRVARHAAARGQRAGNTTPDHPLRMRPGRRRARGPQTGSQLTGTAR</sequence>
<evidence type="ECO:0000256" key="1">
    <source>
        <dbReference type="SAM" id="MobiDB-lite"/>
    </source>
</evidence>
<evidence type="ECO:0000313" key="3">
    <source>
        <dbReference type="Proteomes" id="UP000050417"/>
    </source>
</evidence>
<accession>A0A0P6XGU9</accession>
<reference evidence="2 3" key="1">
    <citation type="submission" date="2015-07" db="EMBL/GenBank/DDBJ databases">
        <title>Genome sequence of Ornatilinea apprima DSM 23815.</title>
        <authorList>
            <person name="Hemp J."/>
            <person name="Ward L.M."/>
            <person name="Pace L.A."/>
            <person name="Fischer W.W."/>
        </authorList>
    </citation>
    <scope>NUCLEOTIDE SEQUENCE [LARGE SCALE GENOMIC DNA]</scope>
    <source>
        <strain evidence="2 3">P3M-1</strain>
    </source>
</reference>
<feature type="compositionally biased region" description="Basic residues" evidence="1">
    <location>
        <begin position="44"/>
        <end position="54"/>
    </location>
</feature>
<protein>
    <submittedName>
        <fullName evidence="2">Uncharacterized protein</fullName>
    </submittedName>
</protein>
<dbReference type="EMBL" id="LGCL01000033">
    <property type="protein sequence ID" value="KPL74112.1"/>
    <property type="molecule type" value="Genomic_DNA"/>
</dbReference>
<dbReference type="STRING" id="1134406.ADN00_13990"/>